<reference evidence="2" key="1">
    <citation type="submission" date="2013-08" db="EMBL/GenBank/DDBJ databases">
        <authorList>
            <person name="Mendez C."/>
            <person name="Richter M."/>
            <person name="Ferrer M."/>
            <person name="Sanchez J."/>
        </authorList>
    </citation>
    <scope>NUCLEOTIDE SEQUENCE</scope>
</reference>
<dbReference type="SUPFAM" id="SSF56747">
    <property type="entry name" value="Prim-pol domain"/>
    <property type="match status" value="1"/>
</dbReference>
<protein>
    <submittedName>
        <fullName evidence="2">Protein containing DNA primase/polymerase, bifunctional</fullName>
    </submittedName>
</protein>
<feature type="domain" description="DNA primase/polymerase bifunctional N-terminal" evidence="1">
    <location>
        <begin position="6"/>
        <end position="147"/>
    </location>
</feature>
<dbReference type="Pfam" id="PF09250">
    <property type="entry name" value="Prim-Pol"/>
    <property type="match status" value="1"/>
</dbReference>
<dbReference type="EMBL" id="AUZY01001963">
    <property type="protein sequence ID" value="EQD73433.1"/>
    <property type="molecule type" value="Genomic_DNA"/>
</dbReference>
<proteinExistence type="predicted"/>
<organism evidence="2">
    <name type="scientific">mine drainage metagenome</name>
    <dbReference type="NCBI Taxonomy" id="410659"/>
    <lineage>
        <taxon>unclassified sequences</taxon>
        <taxon>metagenomes</taxon>
        <taxon>ecological metagenomes</taxon>
    </lineage>
</organism>
<dbReference type="AlphaFoldDB" id="T1BXQ3"/>
<sequence length="221" mass="24625">MTMTSLEELRAGGHFLLPIPPRSKEPPPKGWVDRREPYEIPLEGNVAIGVRGETCILITNDEQSTAWATEQFGLPNVRSVRGGHWYFRAREGRANEPNKATPVGLMEFHVRNKYALVPPSVHPSGSAYLWVRPLPPANELPEAPDLRELWNPGGEHHDKLLKMSAAKARAGKDAAAIFSELAAWRDRHLPDPQVHPDRELHQLADSAVGKFGKAVPKPRRS</sequence>
<accession>T1BXQ3</accession>
<evidence type="ECO:0000259" key="1">
    <source>
        <dbReference type="SMART" id="SM00943"/>
    </source>
</evidence>
<gene>
    <name evidence="2" type="ORF">B1B_03220</name>
</gene>
<name>T1BXQ3_9ZZZZ</name>
<comment type="caution">
    <text evidence="2">The sequence shown here is derived from an EMBL/GenBank/DDBJ whole genome shotgun (WGS) entry which is preliminary data.</text>
</comment>
<reference evidence="2" key="2">
    <citation type="journal article" date="2014" name="ISME J.">
        <title>Microbial stratification in low pH oxic and suboxic macroscopic growths along an acid mine drainage.</title>
        <authorList>
            <person name="Mendez-Garcia C."/>
            <person name="Mesa V."/>
            <person name="Sprenger R.R."/>
            <person name="Richter M."/>
            <person name="Diez M.S."/>
            <person name="Solano J."/>
            <person name="Bargiela R."/>
            <person name="Golyshina O.V."/>
            <person name="Manteca A."/>
            <person name="Ramos J.L."/>
            <person name="Gallego J.R."/>
            <person name="Llorente I."/>
            <person name="Martins Dos Santos V.A."/>
            <person name="Jensen O.N."/>
            <person name="Pelaez A.I."/>
            <person name="Sanchez J."/>
            <person name="Ferrer M."/>
        </authorList>
    </citation>
    <scope>NUCLEOTIDE SEQUENCE</scope>
</reference>
<dbReference type="InterPro" id="IPR015330">
    <property type="entry name" value="DNA_primase/pol_bifunc_N"/>
</dbReference>
<dbReference type="SMART" id="SM00943">
    <property type="entry name" value="Prim-Pol"/>
    <property type="match status" value="1"/>
</dbReference>
<evidence type="ECO:0000313" key="2">
    <source>
        <dbReference type="EMBL" id="EQD73433.1"/>
    </source>
</evidence>
<feature type="non-terminal residue" evidence="2">
    <location>
        <position position="221"/>
    </location>
</feature>